<dbReference type="Proteomes" id="UP000695562">
    <property type="component" value="Unassembled WGS sequence"/>
</dbReference>
<comment type="caution">
    <text evidence="1">The sequence shown here is derived from an EMBL/GenBank/DDBJ whole genome shotgun (WGS) entry which is preliminary data.</text>
</comment>
<organism evidence="1 2">
    <name type="scientific">Polysphondylium violaceum</name>
    <dbReference type="NCBI Taxonomy" id="133409"/>
    <lineage>
        <taxon>Eukaryota</taxon>
        <taxon>Amoebozoa</taxon>
        <taxon>Evosea</taxon>
        <taxon>Eumycetozoa</taxon>
        <taxon>Dictyostelia</taxon>
        <taxon>Dictyosteliales</taxon>
        <taxon>Dictyosteliaceae</taxon>
        <taxon>Polysphondylium</taxon>
    </lineage>
</organism>
<evidence type="ECO:0000313" key="1">
    <source>
        <dbReference type="EMBL" id="KAF2068488.1"/>
    </source>
</evidence>
<dbReference type="EMBL" id="AJWJ01000962">
    <property type="protein sequence ID" value="KAF2068488.1"/>
    <property type="molecule type" value="Genomic_DNA"/>
</dbReference>
<sequence>MNTLKNIFEKLLETNRVFIDNRQLFNFKLFLSIVQLLKKLDSILNSNSSNNTNQKEKINNLISRNLLFSYFYQLVKILNNQSKLFNEYYYDILDEIYPILLDNNKEIGKDQPLLSLEILNIHEKEINSIQNRLEYYCSKQSTVLSRYPNLLEKYLSLFPQMFDNFKFHPDSMLLGNNINFINILVSSINNNSNNNGSTTATNLSNDGNENNILNKIQLFSNFIIQVFLKKTQTSLLELNQIIEYGKALSRLILFAKPSNIGWGPSILELILNHINSVLIHMGKYRINPFPHLIGFIDGFSNDCNNSLIDIDQDYLFKKLLESFVSGLTYLPSTLISFLDIDSRLLKYFNLITSNNNSNNNDSNNNIDNLSNIPNHLLNDIIDLLYNNKSSLDFKLSLSLVSKKFFKICSDRIKYFYFPILSPLVTPENNNGIFQLIKNAPLAIDDQMLKFIPPYLNDQIQRINSLVMLDNAYSNQSLNFTKLKPILQSLKTLKIVIIHKYNSVRKIDFQLQQLVHYSKSSLSKIVMVNSPDNLLESMATLIENAYNVKSLDLVRPQIRSLDKVQLLIEKAKEKGIVMENTFTLLSNTKEDTFEFILSNANRLKLFSTYFTIKIISSLDKLDKYNWSKVDGIKYTKIHYLRFLYDNRTTRPDQLEEHLEKLVLPIIKISPNLNHFKLKLSYLTPTQLPRTMDLLLIYLLGFNQITTLTFTLNFNLKEFDLKNNLIDKIDYHYPLLNWLVNNIFTIPSIKNINMVSKSFIFWNYFKNLSKNDDFKYFNISFYQSKSNIVTILK</sequence>
<reference evidence="1" key="1">
    <citation type="submission" date="2020-01" db="EMBL/GenBank/DDBJ databases">
        <title>Development of genomics and gene disruption for Polysphondylium violaceum indicates a role for the polyketide synthase stlB in stalk morphogenesis.</title>
        <authorList>
            <person name="Narita B."/>
            <person name="Kawabe Y."/>
            <person name="Kin K."/>
            <person name="Saito T."/>
            <person name="Gibbs R."/>
            <person name="Kuspa A."/>
            <person name="Muzny D."/>
            <person name="Queller D."/>
            <person name="Richards S."/>
            <person name="Strassman J."/>
            <person name="Sucgang R."/>
            <person name="Worley K."/>
            <person name="Schaap P."/>
        </authorList>
    </citation>
    <scope>NUCLEOTIDE SEQUENCE</scope>
    <source>
        <strain evidence="1">QSvi11</strain>
    </source>
</reference>
<gene>
    <name evidence="1" type="ORF">CYY_010185</name>
</gene>
<proteinExistence type="predicted"/>
<name>A0A8J4UU21_9MYCE</name>
<dbReference type="AlphaFoldDB" id="A0A8J4UU21"/>
<protein>
    <submittedName>
        <fullName evidence="1">Uncharacterized protein</fullName>
    </submittedName>
</protein>
<accession>A0A8J4UU21</accession>
<evidence type="ECO:0000313" key="2">
    <source>
        <dbReference type="Proteomes" id="UP000695562"/>
    </source>
</evidence>
<keyword evidence="2" id="KW-1185">Reference proteome</keyword>